<protein>
    <submittedName>
        <fullName evidence="1">Uncharacterized protein</fullName>
    </submittedName>
</protein>
<proteinExistence type="predicted"/>
<reference evidence="1 2" key="1">
    <citation type="submission" date="2018-06" db="EMBL/GenBank/DDBJ databases">
        <authorList>
            <consortium name="Pathogen Informatics"/>
            <person name="Doyle S."/>
        </authorList>
    </citation>
    <scope>NUCLEOTIDE SEQUENCE [LARGE SCALE GENOMIC DNA]</scope>
    <source>
        <strain evidence="1 2">NCTC13532</strain>
    </source>
</reference>
<evidence type="ECO:0000313" key="2">
    <source>
        <dbReference type="Proteomes" id="UP000254282"/>
    </source>
</evidence>
<dbReference type="AlphaFoldDB" id="A0A381FG64"/>
<gene>
    <name evidence="1" type="ORF">NCTC13532_01303</name>
</gene>
<accession>A0A381FG64</accession>
<dbReference type="EMBL" id="UFVR01000004">
    <property type="protein sequence ID" value="SUX45507.1"/>
    <property type="molecule type" value="Genomic_DNA"/>
</dbReference>
<dbReference type="RefSeq" id="WP_181898835.1">
    <property type="nucleotide sequence ID" value="NZ_UFVR01000004.1"/>
</dbReference>
<organism evidence="1 2">
    <name type="scientific">Chryseobacterium indoltheticum</name>
    <dbReference type="NCBI Taxonomy" id="254"/>
    <lineage>
        <taxon>Bacteria</taxon>
        <taxon>Pseudomonadati</taxon>
        <taxon>Bacteroidota</taxon>
        <taxon>Flavobacteriia</taxon>
        <taxon>Flavobacteriales</taxon>
        <taxon>Weeksellaceae</taxon>
        <taxon>Chryseobacterium group</taxon>
        <taxon>Chryseobacterium</taxon>
    </lineage>
</organism>
<sequence length="51" mass="6200">MEAIKRKLPFHNAVVYFDLLEFLFFLEFTDSDFEENSKLSKSARNLNHRKY</sequence>
<name>A0A381FG64_9FLAO</name>
<dbReference type="Proteomes" id="UP000254282">
    <property type="component" value="Unassembled WGS sequence"/>
</dbReference>
<evidence type="ECO:0000313" key="1">
    <source>
        <dbReference type="EMBL" id="SUX45507.1"/>
    </source>
</evidence>